<evidence type="ECO:0000313" key="2">
    <source>
        <dbReference type="RefSeq" id="XP_019615485.1"/>
    </source>
</evidence>
<dbReference type="GO" id="GO:0033617">
    <property type="term" value="P:mitochondrial respiratory chain complex IV assembly"/>
    <property type="evidence" value="ECO:0007669"/>
    <property type="project" value="TreeGrafter"/>
</dbReference>
<proteinExistence type="predicted"/>
<dbReference type="PANTHER" id="PTHR47148:SF1">
    <property type="entry name" value="CYTOCHROME C OXIDASE ASSEMBLY FACTOR 1 HOMOLOG"/>
    <property type="match status" value="1"/>
</dbReference>
<dbReference type="AlphaFoldDB" id="A0A6P4XG18"/>
<protein>
    <submittedName>
        <fullName evidence="2">Uncharacterized protein LOC109463203</fullName>
    </submittedName>
</protein>
<dbReference type="GO" id="GO:0032981">
    <property type="term" value="P:mitochondrial respiratory chain complex I assembly"/>
    <property type="evidence" value="ECO:0007669"/>
    <property type="project" value="TreeGrafter"/>
</dbReference>
<dbReference type="OrthoDB" id="10037790at2759"/>
<gene>
    <name evidence="2" type="primary">LOC109463203</name>
</gene>
<dbReference type="InterPro" id="IPR014807">
    <property type="entry name" value="Coa1"/>
</dbReference>
<dbReference type="RefSeq" id="XP_019615485.1">
    <property type="nucleotide sequence ID" value="XM_019759926.1"/>
</dbReference>
<dbReference type="Pfam" id="PF08695">
    <property type="entry name" value="Coa1"/>
    <property type="match status" value="1"/>
</dbReference>
<dbReference type="KEGG" id="bbel:109463203"/>
<dbReference type="GeneID" id="109463203"/>
<sequence>MVSTELLKRIALYGGALALGSAFLMRNRLQNSLAAGEYYKKSLEALSQDSAAMVALGAPPLRTRHLDLGDTEVNNVQPHLGYAKLDIPVVGGREKGTLRTYCTRDATTGVWTVENLQLFIEKTGQSLTIIPPHSERR</sequence>
<accession>A0A6P4XG18</accession>
<dbReference type="Proteomes" id="UP000515135">
    <property type="component" value="Unplaced"/>
</dbReference>
<dbReference type="PANTHER" id="PTHR47148">
    <property type="entry name" value="CYTOCHROME C OXIDASE ASSEMBLY FACTOR 1 HOMOLOG"/>
    <property type="match status" value="1"/>
</dbReference>
<reference evidence="2" key="1">
    <citation type="submission" date="2025-08" db="UniProtKB">
        <authorList>
            <consortium name="RefSeq"/>
        </authorList>
    </citation>
    <scope>IDENTIFICATION</scope>
    <source>
        <tissue evidence="2">Gonad</tissue>
    </source>
</reference>
<dbReference type="GO" id="GO:0005743">
    <property type="term" value="C:mitochondrial inner membrane"/>
    <property type="evidence" value="ECO:0007669"/>
    <property type="project" value="TreeGrafter"/>
</dbReference>
<evidence type="ECO:0000313" key="1">
    <source>
        <dbReference type="Proteomes" id="UP000515135"/>
    </source>
</evidence>
<keyword evidence="1" id="KW-1185">Reference proteome</keyword>
<organism evidence="1 2">
    <name type="scientific">Branchiostoma belcheri</name>
    <name type="common">Amphioxus</name>
    <dbReference type="NCBI Taxonomy" id="7741"/>
    <lineage>
        <taxon>Eukaryota</taxon>
        <taxon>Metazoa</taxon>
        <taxon>Chordata</taxon>
        <taxon>Cephalochordata</taxon>
        <taxon>Leptocardii</taxon>
        <taxon>Amphioxiformes</taxon>
        <taxon>Branchiostomatidae</taxon>
        <taxon>Branchiostoma</taxon>
    </lineage>
</organism>
<name>A0A6P4XG18_BRABE</name>